<reference evidence="2" key="1">
    <citation type="journal article" date="2018" name="Genome Biol.">
        <title>SKESA: strategic k-mer extension for scrupulous assemblies.</title>
        <authorList>
            <person name="Souvorov A."/>
            <person name="Agarwala R."/>
            <person name="Lipman D.J."/>
        </authorList>
    </citation>
    <scope>NUCLEOTIDE SEQUENCE</scope>
    <source>
        <strain evidence="2">12-1128</strain>
    </source>
</reference>
<gene>
    <name evidence="2" type="ORF">G4Y21_004127</name>
</gene>
<keyword evidence="1" id="KW-0472">Membrane</keyword>
<evidence type="ECO:0000256" key="1">
    <source>
        <dbReference type="SAM" id="Phobius"/>
    </source>
</evidence>
<feature type="transmembrane region" description="Helical" evidence="1">
    <location>
        <begin position="21"/>
        <end position="39"/>
    </location>
</feature>
<sequence>MKRFRAFRAPLHWLLEIFNGNIIAIGLIPVLALIIYGVFRLTKGTVYA</sequence>
<reference evidence="2" key="2">
    <citation type="submission" date="2018-07" db="EMBL/GenBank/DDBJ databases">
        <authorList>
            <consortium name="NCBI Pathogen Detection Project"/>
        </authorList>
    </citation>
    <scope>NUCLEOTIDE SEQUENCE</scope>
    <source>
        <strain evidence="2">12-1128</strain>
    </source>
</reference>
<accession>A0A738MBY6</accession>
<protein>
    <submittedName>
        <fullName evidence="2">Uncharacterized protein</fullName>
    </submittedName>
</protein>
<comment type="caution">
    <text evidence="2">The sequence shown here is derived from an EMBL/GenBank/DDBJ whole genome shotgun (WGS) entry which is preliminary data.</text>
</comment>
<name>A0A738MBY6_SALMO</name>
<dbReference type="EMBL" id="DAATOZ010000069">
    <property type="protein sequence ID" value="HAE8951050.1"/>
    <property type="molecule type" value="Genomic_DNA"/>
</dbReference>
<organism evidence="2">
    <name type="scientific">Salmonella montevideo</name>
    <dbReference type="NCBI Taxonomy" id="115981"/>
    <lineage>
        <taxon>Bacteria</taxon>
        <taxon>Pseudomonadati</taxon>
        <taxon>Pseudomonadota</taxon>
        <taxon>Gammaproteobacteria</taxon>
        <taxon>Enterobacterales</taxon>
        <taxon>Enterobacteriaceae</taxon>
        <taxon>Salmonella</taxon>
    </lineage>
</organism>
<dbReference type="AlphaFoldDB" id="A0A738MBY6"/>
<keyword evidence="1" id="KW-0812">Transmembrane</keyword>
<evidence type="ECO:0000313" key="2">
    <source>
        <dbReference type="EMBL" id="HAE8951050.1"/>
    </source>
</evidence>
<proteinExistence type="predicted"/>
<keyword evidence="1" id="KW-1133">Transmembrane helix</keyword>